<dbReference type="HOGENOM" id="CLU_070764_7_3_9"/>
<evidence type="ECO:0000256" key="5">
    <source>
        <dbReference type="ARBA" id="ARBA00023002"/>
    </source>
</evidence>
<evidence type="ECO:0000313" key="8">
    <source>
        <dbReference type="Proteomes" id="UP000010880"/>
    </source>
</evidence>
<dbReference type="EMBL" id="CP003359">
    <property type="protein sequence ID" value="AGB40338.1"/>
    <property type="molecule type" value="Genomic_DNA"/>
</dbReference>
<dbReference type="Gene3D" id="3.40.109.10">
    <property type="entry name" value="NADH Oxidase"/>
    <property type="match status" value="1"/>
</dbReference>
<name>L0K8A9_HALHC</name>
<sequence length="172" mass="19721">MSIIFDRRSIRSYTSEPVSEEEIKYLLQAGMAAPSAMNQQPWEFVVIDDREVLDQIPEFHDYAQMVKEAPVVIAVCGNQEDLKFDDPEAAKNYMLQDCSAATQNILLAAEEQGLGSVWLGVYPRKKRRKDVKKLLNLPDKVVPISLVVIGHTNEEKEVNDRYLEEKVHRNQF</sequence>
<accession>L0K8A9</accession>
<dbReference type="KEGG" id="hhl:Halha_0329"/>
<proteinExistence type="inferred from homology"/>
<dbReference type="RefSeq" id="WP_015326064.1">
    <property type="nucleotide sequence ID" value="NC_019978.1"/>
</dbReference>
<comment type="cofactor">
    <cofactor evidence="1">
        <name>FMN</name>
        <dbReference type="ChEBI" id="CHEBI:58210"/>
    </cofactor>
</comment>
<evidence type="ECO:0000256" key="1">
    <source>
        <dbReference type="ARBA" id="ARBA00001917"/>
    </source>
</evidence>
<dbReference type="PANTHER" id="PTHR43673">
    <property type="entry name" value="NAD(P)H NITROREDUCTASE YDGI-RELATED"/>
    <property type="match status" value="1"/>
</dbReference>
<dbReference type="Pfam" id="PF00881">
    <property type="entry name" value="Nitroreductase"/>
    <property type="match status" value="2"/>
</dbReference>
<evidence type="ECO:0000256" key="4">
    <source>
        <dbReference type="ARBA" id="ARBA00022643"/>
    </source>
</evidence>
<keyword evidence="5" id="KW-0560">Oxidoreductase</keyword>
<evidence type="ECO:0000256" key="2">
    <source>
        <dbReference type="ARBA" id="ARBA00007118"/>
    </source>
</evidence>
<dbReference type="STRING" id="748449.Halha_0329"/>
<keyword evidence="4" id="KW-0288">FMN</keyword>
<reference evidence="8" key="1">
    <citation type="submission" date="2012-02" db="EMBL/GenBank/DDBJ databases">
        <title>The complete genome of Halobacteroides halobius DSM 5150.</title>
        <authorList>
            <person name="Lucas S."/>
            <person name="Copeland A."/>
            <person name="Lapidus A."/>
            <person name="Glavina del Rio T."/>
            <person name="Dalin E."/>
            <person name="Tice H."/>
            <person name="Bruce D."/>
            <person name="Goodwin L."/>
            <person name="Pitluck S."/>
            <person name="Peters L."/>
            <person name="Mikhailova N."/>
            <person name="Gu W."/>
            <person name="Kyrpides N."/>
            <person name="Mavromatis K."/>
            <person name="Ivanova N."/>
            <person name="Brettin T."/>
            <person name="Detter J.C."/>
            <person name="Han C."/>
            <person name="Larimer F."/>
            <person name="Land M."/>
            <person name="Hauser L."/>
            <person name="Markowitz V."/>
            <person name="Cheng J.-F."/>
            <person name="Hugenholtz P."/>
            <person name="Woyke T."/>
            <person name="Wu D."/>
            <person name="Tindall B."/>
            <person name="Pomrenke H."/>
            <person name="Brambilla E."/>
            <person name="Klenk H.-P."/>
            <person name="Eisen J.A."/>
        </authorList>
    </citation>
    <scope>NUCLEOTIDE SEQUENCE [LARGE SCALE GENOMIC DNA]</scope>
    <source>
        <strain evidence="8">ATCC 35273 / DSM 5150 / MD-1</strain>
    </source>
</reference>
<evidence type="ECO:0000256" key="3">
    <source>
        <dbReference type="ARBA" id="ARBA00022630"/>
    </source>
</evidence>
<dbReference type="SUPFAM" id="SSF55469">
    <property type="entry name" value="FMN-dependent nitroreductase-like"/>
    <property type="match status" value="1"/>
</dbReference>
<feature type="domain" description="Nitroreductase" evidence="6">
    <location>
        <begin position="63"/>
        <end position="151"/>
    </location>
</feature>
<keyword evidence="3" id="KW-0285">Flavoprotein</keyword>
<dbReference type="Proteomes" id="UP000010880">
    <property type="component" value="Chromosome"/>
</dbReference>
<protein>
    <submittedName>
        <fullName evidence="7">Nitroreductase</fullName>
    </submittedName>
</protein>
<feature type="domain" description="Nitroreductase" evidence="6">
    <location>
        <begin position="5"/>
        <end position="56"/>
    </location>
</feature>
<comment type="similarity">
    <text evidence="2">Belongs to the nitroreductase family.</text>
</comment>
<dbReference type="GO" id="GO:0016491">
    <property type="term" value="F:oxidoreductase activity"/>
    <property type="evidence" value="ECO:0007669"/>
    <property type="project" value="UniProtKB-KW"/>
</dbReference>
<gene>
    <name evidence="7" type="ordered locus">Halha_0329</name>
</gene>
<organism evidence="7 8">
    <name type="scientific">Halobacteroides halobius (strain ATCC 35273 / DSM 5150 / MD-1)</name>
    <dbReference type="NCBI Taxonomy" id="748449"/>
    <lineage>
        <taxon>Bacteria</taxon>
        <taxon>Bacillati</taxon>
        <taxon>Bacillota</taxon>
        <taxon>Clostridia</taxon>
        <taxon>Halanaerobiales</taxon>
        <taxon>Halobacteroidaceae</taxon>
        <taxon>Halobacteroides</taxon>
    </lineage>
</organism>
<evidence type="ECO:0000313" key="7">
    <source>
        <dbReference type="EMBL" id="AGB40338.1"/>
    </source>
</evidence>
<dbReference type="PANTHER" id="PTHR43673:SF2">
    <property type="entry name" value="NITROREDUCTASE"/>
    <property type="match status" value="1"/>
</dbReference>
<evidence type="ECO:0000259" key="6">
    <source>
        <dbReference type="Pfam" id="PF00881"/>
    </source>
</evidence>
<keyword evidence="8" id="KW-1185">Reference proteome</keyword>
<dbReference type="AlphaFoldDB" id="L0K8A9"/>
<dbReference type="InterPro" id="IPR029479">
    <property type="entry name" value="Nitroreductase"/>
</dbReference>
<dbReference type="OrthoDB" id="9812105at2"/>
<dbReference type="InterPro" id="IPR000415">
    <property type="entry name" value="Nitroreductase-like"/>
</dbReference>
<dbReference type="PATRIC" id="fig|748449.3.peg.310"/>
<dbReference type="CDD" id="cd02150">
    <property type="entry name" value="nitroreductase"/>
    <property type="match status" value="1"/>
</dbReference>
<dbReference type="eggNOG" id="COG0778">
    <property type="taxonomic scope" value="Bacteria"/>
</dbReference>